<dbReference type="Gramene" id="Kaladp0053s0371.1.v1.1">
    <property type="protein sequence ID" value="Kaladp0053s0371.1.v1.1.CDS.1"/>
    <property type="gene ID" value="Kaladp0053s0371.v1.1"/>
</dbReference>
<organism evidence="2 3">
    <name type="scientific">Kalanchoe fedtschenkoi</name>
    <name type="common">Lavender scallops</name>
    <name type="synonym">South American air plant</name>
    <dbReference type="NCBI Taxonomy" id="63787"/>
    <lineage>
        <taxon>Eukaryota</taxon>
        <taxon>Viridiplantae</taxon>
        <taxon>Streptophyta</taxon>
        <taxon>Embryophyta</taxon>
        <taxon>Tracheophyta</taxon>
        <taxon>Spermatophyta</taxon>
        <taxon>Magnoliopsida</taxon>
        <taxon>eudicotyledons</taxon>
        <taxon>Gunneridae</taxon>
        <taxon>Pentapetalae</taxon>
        <taxon>Saxifragales</taxon>
        <taxon>Crassulaceae</taxon>
        <taxon>Kalanchoe</taxon>
    </lineage>
</organism>
<sequence length="74" mass="8181">MPINLRKAVKMLTVKIRSAVITTFSSFSCNLNPTTPENIMLTSWPSNTASASTSSTHEQAPPRPSLMVTKHFFE</sequence>
<evidence type="ECO:0000256" key="1">
    <source>
        <dbReference type="SAM" id="MobiDB-lite"/>
    </source>
</evidence>
<name>A0A7N0U3S2_KALFE</name>
<evidence type="ECO:0000313" key="2">
    <source>
        <dbReference type="EnsemblPlants" id="Kaladp0053s0371.1.v1.1.CDS.1"/>
    </source>
</evidence>
<keyword evidence="3" id="KW-1185">Reference proteome</keyword>
<proteinExistence type="predicted"/>
<protein>
    <submittedName>
        <fullName evidence="2">Uncharacterized protein</fullName>
    </submittedName>
</protein>
<dbReference type="Proteomes" id="UP000594263">
    <property type="component" value="Unplaced"/>
</dbReference>
<reference evidence="2" key="1">
    <citation type="submission" date="2021-01" db="UniProtKB">
        <authorList>
            <consortium name="EnsemblPlants"/>
        </authorList>
    </citation>
    <scope>IDENTIFICATION</scope>
</reference>
<dbReference type="EnsemblPlants" id="Kaladp0053s0371.1.v1.1">
    <property type="protein sequence ID" value="Kaladp0053s0371.1.v1.1.CDS.1"/>
    <property type="gene ID" value="Kaladp0053s0371.v1.1"/>
</dbReference>
<dbReference type="AlphaFoldDB" id="A0A7N0U3S2"/>
<dbReference type="PROSITE" id="PS51257">
    <property type="entry name" value="PROKAR_LIPOPROTEIN"/>
    <property type="match status" value="1"/>
</dbReference>
<evidence type="ECO:0000313" key="3">
    <source>
        <dbReference type="Proteomes" id="UP000594263"/>
    </source>
</evidence>
<feature type="region of interest" description="Disordered" evidence="1">
    <location>
        <begin position="44"/>
        <end position="74"/>
    </location>
</feature>
<accession>A0A7N0U3S2</accession>
<feature type="compositionally biased region" description="Low complexity" evidence="1">
    <location>
        <begin position="44"/>
        <end position="56"/>
    </location>
</feature>